<evidence type="ECO:0000259" key="1">
    <source>
        <dbReference type="SMART" id="SM01257"/>
    </source>
</evidence>
<dbReference type="Proteomes" id="UP000694393">
    <property type="component" value="Unplaced"/>
</dbReference>
<dbReference type="Ensembl" id="ENSPCET00000019203.1">
    <property type="protein sequence ID" value="ENSPCEP00000018579.1"/>
    <property type="gene ID" value="ENSPCEG00000014484.1"/>
</dbReference>
<sequence>MPRCSPADNTQLCLSPLPRGMYRRSASSLPADDRSLRGPACLGAVTGCHDGWTLSGAKRRSTGQPVTGVTLAPPSPGSWLCPEGPAAPQAMEGASVLSPSSWEKRRAWVRQSRCWRTTMLEEEATEAMEDVPELQPPHLDDVFLEGSSSSKIESWLQECGAPVEVLPEESGLPAPYGCSSSGTSFEDDLTLGAEALLLPRNDKAVGRTLLEKPWPGRHLHLGHSMASSAVSSGTNKTSSSISEILERCQEDAEEILYNLGFVRDEPQATARIPARFFSVPSQAKGIDFQLFLKAQVQRLEMEDPCLTLASRFQQVEALAVTADAFFCLYSYVSKTPLQKISPAHVFWACSDIPDIRVMPTKAEALSPVDRLKKAISKMCLYTSPKAESPRRASRRRSSLGRVVQEVLERARGERFQFDQRVIEGMEEAAHEILSGTFQCQGGVENSSQEPLSTEPARRVSMHFCHGDDADPTLPGEKGELFTGPAPPWLSCASQGLAAGTDSVCMEKADSPGHQEPKDFGEASLEMASSKGEVSCPSGGEGTDVERSSCTTDCCTTVAPWSGFIPSLGSHGTARKALSTDRTTWFHPEHRGGLRSEATFALDLPRALSTDNAHSCVALLPCPERASGTDKLEACGEALTWPEDKGHSPHWGNAHMCGSWDTATPPVQAAKLPRPMSLSLGEVPASWVAERGSMLHRPHWGRTLPFQEDDSFEMEEVQSTSEDEGGTPEAAAWLVAPALTRHRRRIMLHAHSGQSDSSGFVEDPVPDSMHPTQLAGMASFQLGRPMRDPPGAGEAV</sequence>
<name>A0A8C8SBP0_9SAUR</name>
<reference evidence="2" key="2">
    <citation type="submission" date="2025-09" db="UniProtKB">
        <authorList>
            <consortium name="Ensembl"/>
        </authorList>
    </citation>
    <scope>IDENTIFICATION</scope>
</reference>
<accession>A0A8C8SBP0</accession>
<dbReference type="AlphaFoldDB" id="A0A8C8SBP0"/>
<proteinExistence type="predicted"/>
<keyword evidence="3" id="KW-1185">Reference proteome</keyword>
<protein>
    <recommendedName>
        <fullName evidence="1">ITPR-interacting domain-containing protein</fullName>
    </recommendedName>
</protein>
<organism evidence="2 3">
    <name type="scientific">Pelusios castaneus</name>
    <name type="common">West African mud turtle</name>
    <dbReference type="NCBI Taxonomy" id="367368"/>
    <lineage>
        <taxon>Eukaryota</taxon>
        <taxon>Metazoa</taxon>
        <taxon>Chordata</taxon>
        <taxon>Craniata</taxon>
        <taxon>Vertebrata</taxon>
        <taxon>Euteleostomi</taxon>
        <taxon>Archelosauria</taxon>
        <taxon>Testudinata</taxon>
        <taxon>Testudines</taxon>
        <taxon>Pleurodira</taxon>
        <taxon>Pelomedusidae</taxon>
        <taxon>Pelusios</taxon>
    </lineage>
</organism>
<dbReference type="PANTHER" id="PTHR17469">
    <property type="entry name" value="SPERM SPECIFIC ANTIGEN 2-RELATED"/>
    <property type="match status" value="1"/>
</dbReference>
<reference evidence="2" key="1">
    <citation type="submission" date="2025-08" db="UniProtKB">
        <authorList>
            <consortium name="Ensembl"/>
        </authorList>
    </citation>
    <scope>IDENTIFICATION</scope>
</reference>
<dbReference type="Pfam" id="PF14722">
    <property type="entry name" value="KRAP_IP3R_bind"/>
    <property type="match status" value="1"/>
</dbReference>
<dbReference type="GO" id="GO:0005102">
    <property type="term" value="F:signaling receptor binding"/>
    <property type="evidence" value="ECO:0007669"/>
    <property type="project" value="InterPro"/>
</dbReference>
<dbReference type="InterPro" id="IPR029325">
    <property type="entry name" value="ITPR-bd"/>
</dbReference>
<dbReference type="SMART" id="SM01257">
    <property type="entry name" value="KRAP_IP3R_bind"/>
    <property type="match status" value="1"/>
</dbReference>
<dbReference type="InterPro" id="IPR043444">
    <property type="entry name" value="TESPA1-like"/>
</dbReference>
<evidence type="ECO:0000313" key="2">
    <source>
        <dbReference type="Ensembl" id="ENSPCEP00000018579.1"/>
    </source>
</evidence>
<feature type="domain" description="ITPR-interacting" evidence="1">
    <location>
        <begin position="217"/>
        <end position="379"/>
    </location>
</feature>
<dbReference type="PANTHER" id="PTHR17469:SF1">
    <property type="entry name" value="PROTEIN TESPA1"/>
    <property type="match status" value="1"/>
</dbReference>
<evidence type="ECO:0000313" key="3">
    <source>
        <dbReference type="Proteomes" id="UP000694393"/>
    </source>
</evidence>